<feature type="compositionally biased region" description="Gly residues" evidence="1">
    <location>
        <begin position="136"/>
        <end position="145"/>
    </location>
</feature>
<protein>
    <recommendedName>
        <fullName evidence="4">HNH endonuclease</fullName>
    </recommendedName>
</protein>
<dbReference type="EMBL" id="PJBV01000001">
    <property type="protein sequence ID" value="PKH44488.1"/>
    <property type="molecule type" value="Genomic_DNA"/>
</dbReference>
<gene>
    <name evidence="2" type="ORF">CXG46_00005</name>
</gene>
<evidence type="ECO:0008006" key="4">
    <source>
        <dbReference type="Google" id="ProtNLM"/>
    </source>
</evidence>
<accession>A0ABX4R4C8</accession>
<evidence type="ECO:0000256" key="1">
    <source>
        <dbReference type="SAM" id="MobiDB-lite"/>
    </source>
</evidence>
<keyword evidence="3" id="KW-1185">Reference proteome</keyword>
<dbReference type="RefSeq" id="WP_198554198.1">
    <property type="nucleotide sequence ID" value="NZ_PJBV01000001.1"/>
</dbReference>
<evidence type="ECO:0000313" key="3">
    <source>
        <dbReference type="Proteomes" id="UP000233565"/>
    </source>
</evidence>
<comment type="caution">
    <text evidence="2">The sequence shown here is derived from an EMBL/GenBank/DDBJ whole genome shotgun (WGS) entry which is preliminary data.</text>
</comment>
<reference evidence="2 3" key="1">
    <citation type="submission" date="2017-12" db="EMBL/GenBank/DDBJ databases">
        <title>Pharmacopeia of the Arctic Ocean.</title>
        <authorList>
            <person name="Collins E."/>
            <person name="Ducluzeau A.-L."/>
        </authorList>
    </citation>
    <scope>NUCLEOTIDE SEQUENCE [LARGE SCALE GENOMIC DNA]</scope>
    <source>
        <strain evidence="2 3">DSM 23325</strain>
    </source>
</reference>
<name>A0ABX4R4C8_9ACTN</name>
<feature type="non-terminal residue" evidence="2">
    <location>
        <position position="1"/>
    </location>
</feature>
<dbReference type="CDD" id="cd00085">
    <property type="entry name" value="HNHc"/>
    <property type="match status" value="1"/>
</dbReference>
<sequence length="317" mass="33328">HEARLYADPDRAVADHDRAMATRKVECRYGTGAPGTGEAWMVLDEADLVAFDSTVGVMADQIGALGHAGSLDVRRAHAVGILADPQAALDLLAVDPTAPDAGHDPAVVAAEDIAHDAANPFRRPDHTHKSASSSSGGKGGPGGSGGSGEVVLVFHITDRDLLDTGTSWGSGGVAVSPKLGPVLLGRLQSWLLTAGKVTIRPVVDHATIGLVDAHDPPARMAAAVRLRDTTCVYPGCGRDAESCDLDHIETYVPVDQGGPPGQTRPDALAPLCRRYHRAKTFGAFTYRRLPDGAYEWTLPTGITVTTGPVTHRPRRRT</sequence>
<proteinExistence type="predicted"/>
<feature type="region of interest" description="Disordered" evidence="1">
    <location>
        <begin position="119"/>
        <end position="145"/>
    </location>
</feature>
<evidence type="ECO:0000313" key="2">
    <source>
        <dbReference type="EMBL" id="PKH44488.1"/>
    </source>
</evidence>
<dbReference type="InterPro" id="IPR003615">
    <property type="entry name" value="HNH_nuc"/>
</dbReference>
<organism evidence="2 3">
    <name type="scientific">Nocardioides alpinus</name>
    <dbReference type="NCBI Taxonomy" id="748909"/>
    <lineage>
        <taxon>Bacteria</taxon>
        <taxon>Bacillati</taxon>
        <taxon>Actinomycetota</taxon>
        <taxon>Actinomycetes</taxon>
        <taxon>Propionibacteriales</taxon>
        <taxon>Nocardioidaceae</taxon>
        <taxon>Nocardioides</taxon>
    </lineage>
</organism>
<dbReference type="Proteomes" id="UP000233565">
    <property type="component" value="Unassembled WGS sequence"/>
</dbReference>